<evidence type="ECO:0000313" key="4">
    <source>
        <dbReference type="Proteomes" id="UP001516023"/>
    </source>
</evidence>
<feature type="compositionally biased region" description="Polar residues" evidence="1">
    <location>
        <begin position="629"/>
        <end position="639"/>
    </location>
</feature>
<feature type="region of interest" description="Disordered" evidence="1">
    <location>
        <begin position="629"/>
        <end position="648"/>
    </location>
</feature>
<evidence type="ECO:0000256" key="2">
    <source>
        <dbReference type="SAM" id="SignalP"/>
    </source>
</evidence>
<organism evidence="3 4">
    <name type="scientific">Cyclotella cryptica</name>
    <dbReference type="NCBI Taxonomy" id="29204"/>
    <lineage>
        <taxon>Eukaryota</taxon>
        <taxon>Sar</taxon>
        <taxon>Stramenopiles</taxon>
        <taxon>Ochrophyta</taxon>
        <taxon>Bacillariophyta</taxon>
        <taxon>Coscinodiscophyceae</taxon>
        <taxon>Thalassiosirophycidae</taxon>
        <taxon>Stephanodiscales</taxon>
        <taxon>Stephanodiscaceae</taxon>
        <taxon>Cyclotella</taxon>
    </lineage>
</organism>
<feature type="chain" id="PRO_5044774710" description="Mediator of RNA polymerase II transcription subunit 14" evidence="2">
    <location>
        <begin position="16"/>
        <end position="862"/>
    </location>
</feature>
<proteinExistence type="predicted"/>
<evidence type="ECO:0000313" key="3">
    <source>
        <dbReference type="EMBL" id="KAL3795023.1"/>
    </source>
</evidence>
<keyword evidence="2" id="KW-0732">Signal</keyword>
<comment type="caution">
    <text evidence="3">The sequence shown here is derived from an EMBL/GenBank/DDBJ whole genome shotgun (WGS) entry which is preliminary data.</text>
</comment>
<dbReference type="EMBL" id="JABMIG020000075">
    <property type="protein sequence ID" value="KAL3795023.1"/>
    <property type="molecule type" value="Genomic_DNA"/>
</dbReference>
<name>A0ABD3Q3F3_9STRA</name>
<dbReference type="AlphaFoldDB" id="A0ABD3Q3F3"/>
<feature type="signal peptide" evidence="2">
    <location>
        <begin position="1"/>
        <end position="15"/>
    </location>
</feature>
<evidence type="ECO:0008006" key="5">
    <source>
        <dbReference type="Google" id="ProtNLM"/>
    </source>
</evidence>
<accession>A0ABD3Q3F3</accession>
<reference evidence="3 4" key="1">
    <citation type="journal article" date="2020" name="G3 (Bethesda)">
        <title>Improved Reference Genome for Cyclotella cryptica CCMP332, a Model for Cell Wall Morphogenesis, Salinity Adaptation, and Lipid Production in Diatoms (Bacillariophyta).</title>
        <authorList>
            <person name="Roberts W.R."/>
            <person name="Downey K.M."/>
            <person name="Ruck E.C."/>
            <person name="Traller J.C."/>
            <person name="Alverson A.J."/>
        </authorList>
    </citation>
    <scope>NUCLEOTIDE SEQUENCE [LARGE SCALE GENOMIC DNA]</scope>
    <source>
        <strain evidence="3 4">CCMP332</strain>
    </source>
</reference>
<gene>
    <name evidence="3" type="ORF">HJC23_006344</name>
</gene>
<dbReference type="Proteomes" id="UP001516023">
    <property type="component" value="Unassembled WGS sequence"/>
</dbReference>
<protein>
    <recommendedName>
        <fullName evidence="5">Mediator of RNA polymerase II transcription subunit 14</fullName>
    </recommendedName>
</protein>
<sequence length="862" mass="92865">MFLTTFAFFFHILNGRFVVIASFAHQRASLIICNHDRNRRSESIHSRNTRAWAVIPSVDDDEANGAHSVPKQNVTKTKVAETTRLLDAREVYGPDSASIPGLLPNQSFELNCRLHCTLTLLRKYFPTLLDLPPISTTTAKQWIYDANVTVTGPRGEQLAVGIDEVMGVTRALAVATTAARRAGSFLDMAVAGRGASTSSASTTPISDKVECELLMDPNNPFRVLALWRTRLPAPSITNSDRQYTEFTGKSILELSRRTGRVSNLQIKSVQINGVAIIESLGSTLATIRRTARSSPIFESLSGSTSSSTRSSGNPLLDGILNGIRDAVDAVDALPSSSDVDEAPPASPLYILPEIYLKNTSSPAANEVIDGPSMNDNLHEVVAEKSNEKASSAIPVGIDEYSTDDPANFQFPIVGSVSFVEYALLHQSLVNFANDGLHQLAGTANTRPTKETVRSLFSTDARLTTSTGKSSKTNDNYTTLLKGAGNVADLYRSLSLLRESSGGDWTAKSFESNWRKRWIVVSWESKSPVKVEGSDKFVFEKPVPATSFLPLISDGDKDDIAKRCSSFFNDLTSIPLKVDRIENLSLTVGGVAADSEWANSFIAAALRTGIAGSAPLPDATVSELLRALANRQSTSKTSPSSHKETTSSLMPMLEDSAAASFYGILRSLHFDLSNIGDADTKSSSPAGAFLAEDIELRGLLGERLVSGVKAYNRLIGVAISSLRAAMQTNRVRLAAAPTPTIEVTAKGSIKVNFILALWIDAPTFPLTQSGSQTSGGFGVPLKMQLVSEYIIDKSGKIREHIILESRLNGVLTPGDVFSRWIKSLTSSSSNQGDVTDGNGMPAALVQLVGALSWVRSMQNRKNK</sequence>
<evidence type="ECO:0000256" key="1">
    <source>
        <dbReference type="SAM" id="MobiDB-lite"/>
    </source>
</evidence>
<keyword evidence="4" id="KW-1185">Reference proteome</keyword>